<dbReference type="NCBIfam" id="TIGR03513">
    <property type="entry name" value="GldL_gliding"/>
    <property type="match status" value="1"/>
</dbReference>
<feature type="transmembrane region" description="Helical" evidence="1">
    <location>
        <begin position="50"/>
        <end position="71"/>
    </location>
</feature>
<accession>U2MQ24</accession>
<comment type="caution">
    <text evidence="3">The sequence shown here is derived from an EMBL/GenBank/DDBJ whole genome shotgun (WGS) entry which is preliminary data.</text>
</comment>
<feature type="transmembrane region" description="Helical" evidence="1">
    <location>
        <begin position="25"/>
        <end position="43"/>
    </location>
</feature>
<keyword evidence="4" id="KW-1185">Reference proteome</keyword>
<dbReference type="InterPro" id="IPR019852">
    <property type="entry name" value="Motility-assoc_prot_GldL"/>
</dbReference>
<reference evidence="3 4" key="1">
    <citation type="submission" date="2013-08" db="EMBL/GenBank/DDBJ databases">
        <authorList>
            <person name="Durkin A.S."/>
            <person name="Haft D.R."/>
            <person name="McCorrison J."/>
            <person name="Torralba M."/>
            <person name="Gillis M."/>
            <person name="Haft D.H."/>
            <person name="Methe B."/>
            <person name="Sutton G."/>
            <person name="Nelson K.E."/>
        </authorList>
    </citation>
    <scope>NUCLEOTIDE SEQUENCE [LARGE SCALE GENOMIC DNA]</scope>
    <source>
        <strain evidence="3 4">F0068</strain>
    </source>
</reference>
<evidence type="ECO:0000256" key="1">
    <source>
        <dbReference type="SAM" id="Phobius"/>
    </source>
</evidence>
<keyword evidence="1" id="KW-0472">Membrane</keyword>
<keyword evidence="1" id="KW-0812">Transmembrane</keyword>
<dbReference type="AlphaFoldDB" id="U2MQ24"/>
<dbReference type="Proteomes" id="UP000016600">
    <property type="component" value="Unassembled WGS sequence"/>
</dbReference>
<evidence type="ECO:0000313" key="3">
    <source>
        <dbReference type="EMBL" id="ERK01379.1"/>
    </source>
</evidence>
<keyword evidence="1" id="KW-1133">Transmembrane helix</keyword>
<evidence type="ECO:0000313" key="4">
    <source>
        <dbReference type="Proteomes" id="UP000016600"/>
    </source>
</evidence>
<dbReference type="InterPro" id="IPR055087">
    <property type="entry name" value="GldL-like_N"/>
</dbReference>
<dbReference type="PATRIC" id="fig|1081904.3.peg.1263"/>
<feature type="domain" description="Gliding motility protein GldL-like N-terminal" evidence="2">
    <location>
        <begin position="29"/>
        <end position="76"/>
    </location>
</feature>
<evidence type="ECO:0000259" key="2">
    <source>
        <dbReference type="Pfam" id="PF22827"/>
    </source>
</evidence>
<name>U2MQ24_9BACT</name>
<protein>
    <submittedName>
        <fullName evidence="3">Gliding motility-associated protein GldL</fullName>
    </submittedName>
</protein>
<proteinExistence type="predicted"/>
<gene>
    <name evidence="3" type="primary">gldL</name>
    <name evidence="3" type="ORF">HMPREF1218_1659</name>
</gene>
<dbReference type="RefSeq" id="WP_021583924.1">
    <property type="nucleotide sequence ID" value="NZ_AWET01000029.1"/>
</dbReference>
<dbReference type="EMBL" id="AWET01000029">
    <property type="protein sequence ID" value="ERK01379.1"/>
    <property type="molecule type" value="Genomic_DNA"/>
</dbReference>
<dbReference type="Pfam" id="PF22827">
    <property type="entry name" value="GldL_N"/>
    <property type="match status" value="1"/>
</dbReference>
<organism evidence="3 4">
    <name type="scientific">Hoylesella pleuritidis F0068</name>
    <dbReference type="NCBI Taxonomy" id="1081904"/>
    <lineage>
        <taxon>Bacteria</taxon>
        <taxon>Pseudomonadati</taxon>
        <taxon>Bacteroidota</taxon>
        <taxon>Bacteroidia</taxon>
        <taxon>Bacteroidales</taxon>
        <taxon>Prevotellaceae</taxon>
        <taxon>Hoylesella</taxon>
    </lineage>
</organism>
<sequence>MSSYSKINVIYRLQKWMDSVPGQTFLNYAYSWGASIVILGTLFKLTHLPGANLMLFIGMGTEVCVFFISAFDRPFDKTADGRDIPVHVTDEYLKASETDMEIPVSVVQQTPPVPQKTVMRPAETWISQQQEVSPELAEATADYVDALQRLTEMLSKVGEQSARLTRDSEEMENLNRTLTGICKVYEMQLKSASQQIGTIDRINEQSKQMAEYIEQLNGIYNRMIEAMTVNMRVTASNTP</sequence>